<dbReference type="EMBL" id="JAOYFB010000005">
    <property type="protein sequence ID" value="KAK4015078.1"/>
    <property type="molecule type" value="Genomic_DNA"/>
</dbReference>
<comment type="caution">
    <text evidence="1">The sequence shown here is derived from an EMBL/GenBank/DDBJ whole genome shotgun (WGS) entry which is preliminary data.</text>
</comment>
<organism evidence="1 2">
    <name type="scientific">Daphnia magna</name>
    <dbReference type="NCBI Taxonomy" id="35525"/>
    <lineage>
        <taxon>Eukaryota</taxon>
        <taxon>Metazoa</taxon>
        <taxon>Ecdysozoa</taxon>
        <taxon>Arthropoda</taxon>
        <taxon>Crustacea</taxon>
        <taxon>Branchiopoda</taxon>
        <taxon>Diplostraca</taxon>
        <taxon>Cladocera</taxon>
        <taxon>Anomopoda</taxon>
        <taxon>Daphniidae</taxon>
        <taxon>Daphnia</taxon>
    </lineage>
</organism>
<name>A0ABQ9ZQ76_9CRUS</name>
<keyword evidence="2" id="KW-1185">Reference proteome</keyword>
<reference evidence="1 2" key="1">
    <citation type="journal article" date="2023" name="Nucleic Acids Res.">
        <title>The hologenome of Daphnia magna reveals possible DNA methylation and microbiome-mediated evolution of the host genome.</title>
        <authorList>
            <person name="Chaturvedi A."/>
            <person name="Li X."/>
            <person name="Dhandapani V."/>
            <person name="Marshall H."/>
            <person name="Kissane S."/>
            <person name="Cuenca-Cambronero M."/>
            <person name="Asole G."/>
            <person name="Calvet F."/>
            <person name="Ruiz-Romero M."/>
            <person name="Marangio P."/>
            <person name="Guigo R."/>
            <person name="Rago D."/>
            <person name="Mirbahai L."/>
            <person name="Eastwood N."/>
            <person name="Colbourne J.K."/>
            <person name="Zhou J."/>
            <person name="Mallon E."/>
            <person name="Orsini L."/>
        </authorList>
    </citation>
    <scope>NUCLEOTIDE SEQUENCE [LARGE SCALE GENOMIC DNA]</scope>
    <source>
        <strain evidence="1">LRV0_1</strain>
    </source>
</reference>
<gene>
    <name evidence="1" type="ORF">OUZ56_030068</name>
</gene>
<accession>A0ABQ9ZQ76</accession>
<evidence type="ECO:0000313" key="2">
    <source>
        <dbReference type="Proteomes" id="UP001234178"/>
    </source>
</evidence>
<sequence>MKGDSFNNARMKLLMETVFLKKFGSTRINYQAEKYFLTMGNLPLAAISLPVKGESEDIVLVSNDRQEKSAFSIKPVADKVFNKLEGVKLGTLEEFQETENAGEASGTDTVIETTDQKIGIDQQEDKRSEVLKVLKDSASCFTLIWARYVGGA</sequence>
<evidence type="ECO:0000313" key="1">
    <source>
        <dbReference type="EMBL" id="KAK4015078.1"/>
    </source>
</evidence>
<dbReference type="Proteomes" id="UP001234178">
    <property type="component" value="Unassembled WGS sequence"/>
</dbReference>
<protein>
    <submittedName>
        <fullName evidence="1">Uncharacterized protein</fullName>
    </submittedName>
</protein>
<proteinExistence type="predicted"/>